<evidence type="ECO:0000256" key="9">
    <source>
        <dbReference type="ARBA" id="ARBA00023128"/>
    </source>
</evidence>
<comment type="similarity">
    <text evidence="2 13">Belongs to the mitochondrial carrier (TC 2.A.29) family.</text>
</comment>
<dbReference type="STRING" id="32264.T1KF59"/>
<keyword evidence="8 14" id="KW-1133">Transmembrane helix</keyword>
<dbReference type="GO" id="GO:0005313">
    <property type="term" value="F:L-glutamate transmembrane transporter activity"/>
    <property type="evidence" value="ECO:0007669"/>
    <property type="project" value="TreeGrafter"/>
</dbReference>
<reference evidence="15" key="2">
    <citation type="submission" date="2015-06" db="UniProtKB">
        <authorList>
            <consortium name="EnsemblMetazoa"/>
        </authorList>
    </citation>
    <scope>IDENTIFICATION</scope>
</reference>
<reference evidence="16" key="1">
    <citation type="submission" date="2011-08" db="EMBL/GenBank/DDBJ databases">
        <authorList>
            <person name="Rombauts S."/>
        </authorList>
    </citation>
    <scope>NUCLEOTIDE SEQUENCE</scope>
    <source>
        <strain evidence="16">London</strain>
    </source>
</reference>
<evidence type="ECO:0000256" key="6">
    <source>
        <dbReference type="ARBA" id="ARBA00022792"/>
    </source>
</evidence>
<feature type="repeat" description="Solcar" evidence="12">
    <location>
        <begin position="21"/>
        <end position="113"/>
    </location>
</feature>
<evidence type="ECO:0000256" key="10">
    <source>
        <dbReference type="ARBA" id="ARBA00023136"/>
    </source>
</evidence>
<dbReference type="Gene3D" id="1.50.40.10">
    <property type="entry name" value="Mitochondrial carrier domain"/>
    <property type="match status" value="1"/>
</dbReference>
<name>T1KF59_TETUR</name>
<keyword evidence="9" id="KW-0496">Mitochondrion</keyword>
<dbReference type="GO" id="GO:0005743">
    <property type="term" value="C:mitochondrial inner membrane"/>
    <property type="evidence" value="ECO:0007669"/>
    <property type="project" value="UniProtKB-SubCell"/>
</dbReference>
<keyword evidence="7" id="KW-0106">Calcium</keyword>
<dbReference type="InterPro" id="IPR051028">
    <property type="entry name" value="Mito_Solute_Carrier"/>
</dbReference>
<accession>T1KF59</accession>
<keyword evidence="6" id="KW-0999">Mitochondrion inner membrane</keyword>
<evidence type="ECO:0000256" key="5">
    <source>
        <dbReference type="ARBA" id="ARBA00022737"/>
    </source>
</evidence>
<dbReference type="PROSITE" id="PS50920">
    <property type="entry name" value="SOLCAR"/>
    <property type="match status" value="3"/>
</dbReference>
<keyword evidence="10 12" id="KW-0472">Membrane</keyword>
<evidence type="ECO:0000256" key="7">
    <source>
        <dbReference type="ARBA" id="ARBA00022837"/>
    </source>
</evidence>
<comment type="subcellular location">
    <subcellularLocation>
        <location evidence="1">Mitochondrion inner membrane</location>
        <topology evidence="1">Multi-pass membrane protein</topology>
    </subcellularLocation>
</comment>
<dbReference type="OMA" id="TIFAYEM"/>
<dbReference type="PRINTS" id="PR00926">
    <property type="entry name" value="MITOCARRIER"/>
</dbReference>
<sequence length="300" mass="33297">MNVNNDGSNQTKQKTIFKQVGENSYKFLLGSIAGACGVTVIYPIDLVKTRMQNQRFAMNELDGMVYKNSFDCFRKVLVNEGIIGLYRGLAPQFIGVCPEKAIKLTVNDFMRDKLMSDSGKITLLAEVISGCTAGAAQVFITNPLEIVKIRLQVAGEEGKILNAFTVMKELGLKNLYKGASACYLRVVPFAGIYFPIYANCKKYFASEDGYNTPGSLILAAIIASQPPAVLLTPADVIKTRMQVTAREGQTSYNGLIDTIRKIWREEGFNAFWKGAGTRMLRSCGQYGTTIFAYEMLQRWF</sequence>
<evidence type="ECO:0000256" key="12">
    <source>
        <dbReference type="PROSITE-ProRule" id="PRU00282"/>
    </source>
</evidence>
<dbReference type="Pfam" id="PF00153">
    <property type="entry name" value="Mito_carr"/>
    <property type="match status" value="3"/>
</dbReference>
<dbReference type="EnsemblMetazoa" id="tetur10g01970.1">
    <property type="protein sequence ID" value="tetur10g01970.1"/>
    <property type="gene ID" value="tetur10g01970"/>
</dbReference>
<feature type="repeat" description="Solcar" evidence="12">
    <location>
        <begin position="211"/>
        <end position="299"/>
    </location>
</feature>
<evidence type="ECO:0000313" key="16">
    <source>
        <dbReference type="Proteomes" id="UP000015104"/>
    </source>
</evidence>
<dbReference type="SUPFAM" id="SSF103506">
    <property type="entry name" value="Mitochondrial carrier"/>
    <property type="match status" value="1"/>
</dbReference>
<gene>
    <name evidence="15" type="primary">107363631</name>
</gene>
<proteinExistence type="inferred from homology"/>
<keyword evidence="5" id="KW-0677">Repeat</keyword>
<dbReference type="Proteomes" id="UP000015104">
    <property type="component" value="Unassembled WGS sequence"/>
</dbReference>
<dbReference type="PANTHER" id="PTHR45678">
    <property type="entry name" value="MITOCHONDRIAL 2-OXODICARBOXYLATE CARRIER 1-RELATED"/>
    <property type="match status" value="1"/>
</dbReference>
<evidence type="ECO:0000256" key="11">
    <source>
        <dbReference type="ARBA" id="ARBA00038674"/>
    </source>
</evidence>
<comment type="subunit">
    <text evidence="11">Homodimer (via N-terminus).</text>
</comment>
<dbReference type="OrthoDB" id="6503651at2759"/>
<evidence type="ECO:0000256" key="3">
    <source>
        <dbReference type="ARBA" id="ARBA00022448"/>
    </source>
</evidence>
<dbReference type="HOGENOM" id="CLU_015166_3_4_1"/>
<evidence type="ECO:0000313" key="15">
    <source>
        <dbReference type="EnsemblMetazoa" id="tetur10g01970.1"/>
    </source>
</evidence>
<evidence type="ECO:0000256" key="13">
    <source>
        <dbReference type="RuleBase" id="RU000488"/>
    </source>
</evidence>
<dbReference type="InterPro" id="IPR023395">
    <property type="entry name" value="MCP_dom_sf"/>
</dbReference>
<evidence type="ECO:0000256" key="2">
    <source>
        <dbReference type="ARBA" id="ARBA00006375"/>
    </source>
</evidence>
<evidence type="ECO:0000256" key="8">
    <source>
        <dbReference type="ARBA" id="ARBA00022989"/>
    </source>
</evidence>
<dbReference type="PANTHER" id="PTHR45678:SF9">
    <property type="entry name" value="CALCIUM-BINDING MITOCHONDRIAL CARRIER PROTEIN ARALAR1"/>
    <property type="match status" value="1"/>
</dbReference>
<dbReference type="GO" id="GO:0043490">
    <property type="term" value="P:malate-aspartate shuttle"/>
    <property type="evidence" value="ECO:0007669"/>
    <property type="project" value="TreeGrafter"/>
</dbReference>
<feature type="repeat" description="Solcar" evidence="12">
    <location>
        <begin position="121"/>
        <end position="203"/>
    </location>
</feature>
<keyword evidence="3 13" id="KW-0813">Transport</keyword>
<protein>
    <submittedName>
        <fullName evidence="15">Uncharacterized protein</fullName>
    </submittedName>
</protein>
<dbReference type="GO" id="GO:0015183">
    <property type="term" value="F:L-aspartate transmembrane transporter activity"/>
    <property type="evidence" value="ECO:0007669"/>
    <property type="project" value="TreeGrafter"/>
</dbReference>
<dbReference type="InterPro" id="IPR018108">
    <property type="entry name" value="MCP_transmembrane"/>
</dbReference>
<dbReference type="InterPro" id="IPR002067">
    <property type="entry name" value="MCP"/>
</dbReference>
<dbReference type="FunFam" id="1.50.40.10:FF:000004">
    <property type="entry name" value="Calcium-binding mitochondrial carrier protein Aralar1"/>
    <property type="match status" value="1"/>
</dbReference>
<evidence type="ECO:0000256" key="4">
    <source>
        <dbReference type="ARBA" id="ARBA00022692"/>
    </source>
</evidence>
<evidence type="ECO:0000256" key="14">
    <source>
        <dbReference type="SAM" id="Phobius"/>
    </source>
</evidence>
<dbReference type="EMBL" id="CAEY01000034">
    <property type="status" value="NOT_ANNOTATED_CDS"/>
    <property type="molecule type" value="Genomic_DNA"/>
</dbReference>
<keyword evidence="4 12" id="KW-0812">Transmembrane</keyword>
<keyword evidence="16" id="KW-1185">Reference proteome</keyword>
<dbReference type="KEGG" id="tut:107363631"/>
<dbReference type="eggNOG" id="KOG0751">
    <property type="taxonomic scope" value="Eukaryota"/>
</dbReference>
<organism evidence="15 16">
    <name type="scientific">Tetranychus urticae</name>
    <name type="common">Two-spotted spider mite</name>
    <dbReference type="NCBI Taxonomy" id="32264"/>
    <lineage>
        <taxon>Eukaryota</taxon>
        <taxon>Metazoa</taxon>
        <taxon>Ecdysozoa</taxon>
        <taxon>Arthropoda</taxon>
        <taxon>Chelicerata</taxon>
        <taxon>Arachnida</taxon>
        <taxon>Acari</taxon>
        <taxon>Acariformes</taxon>
        <taxon>Trombidiformes</taxon>
        <taxon>Prostigmata</taxon>
        <taxon>Eleutherengona</taxon>
        <taxon>Raphignathae</taxon>
        <taxon>Tetranychoidea</taxon>
        <taxon>Tetranychidae</taxon>
        <taxon>Tetranychus</taxon>
    </lineage>
</organism>
<evidence type="ECO:0000256" key="1">
    <source>
        <dbReference type="ARBA" id="ARBA00004448"/>
    </source>
</evidence>
<feature type="transmembrane region" description="Helical" evidence="14">
    <location>
        <begin position="27"/>
        <end position="47"/>
    </location>
</feature>
<dbReference type="AlphaFoldDB" id="T1KF59"/>